<proteinExistence type="predicted"/>
<dbReference type="Proteomes" id="UP000199636">
    <property type="component" value="Unassembled WGS sequence"/>
</dbReference>
<accession>A0A1G8I7M1</accession>
<evidence type="ECO:0000313" key="2">
    <source>
        <dbReference type="Proteomes" id="UP000199636"/>
    </source>
</evidence>
<protein>
    <submittedName>
        <fullName evidence="1">Uncharacterized protein</fullName>
    </submittedName>
</protein>
<organism evidence="1 2">
    <name type="scientific">Pseudomonas panipatensis</name>
    <dbReference type="NCBI Taxonomy" id="428992"/>
    <lineage>
        <taxon>Bacteria</taxon>
        <taxon>Pseudomonadati</taxon>
        <taxon>Pseudomonadota</taxon>
        <taxon>Gammaproteobacteria</taxon>
        <taxon>Pseudomonadales</taxon>
        <taxon>Pseudomonadaceae</taxon>
        <taxon>Pseudomonas</taxon>
    </lineage>
</organism>
<name>A0A1G8I7M1_9PSED</name>
<sequence>MPEFTPLSTLSQPYDDVFFINRLAPVEHLLETAERRLSTLLTLLRLLEDNADQTPLPNGISLLSGALSPMLAEVRQLYELAHRRPGLGREGKASAVVFARRQDS</sequence>
<dbReference type="EMBL" id="FNDS01000006">
    <property type="protein sequence ID" value="SDI14913.1"/>
    <property type="molecule type" value="Genomic_DNA"/>
</dbReference>
<dbReference type="AlphaFoldDB" id="A0A1G8I7M1"/>
<keyword evidence="2" id="KW-1185">Reference proteome</keyword>
<reference evidence="2" key="1">
    <citation type="submission" date="2016-10" db="EMBL/GenBank/DDBJ databases">
        <authorList>
            <person name="Varghese N."/>
            <person name="Submissions S."/>
        </authorList>
    </citation>
    <scope>NUCLEOTIDE SEQUENCE [LARGE SCALE GENOMIC DNA]</scope>
    <source>
        <strain evidence="2">CCM 7469</strain>
    </source>
</reference>
<dbReference type="RefSeq" id="WP_090263537.1">
    <property type="nucleotide sequence ID" value="NZ_FNDS01000006.1"/>
</dbReference>
<gene>
    <name evidence="1" type="ORF">SAMN05216272_10683</name>
</gene>
<dbReference type="STRING" id="428992.SAMN05216272_10683"/>
<evidence type="ECO:0000313" key="1">
    <source>
        <dbReference type="EMBL" id="SDI14913.1"/>
    </source>
</evidence>
<dbReference type="OrthoDB" id="6982645at2"/>